<feature type="region of interest" description="Disordered" evidence="1">
    <location>
        <begin position="435"/>
        <end position="502"/>
    </location>
</feature>
<feature type="region of interest" description="Disordered" evidence="1">
    <location>
        <begin position="1156"/>
        <end position="1188"/>
    </location>
</feature>
<proteinExistence type="predicted"/>
<keyword evidence="3" id="KW-1185">Reference proteome</keyword>
<feature type="region of interest" description="Disordered" evidence="1">
    <location>
        <begin position="650"/>
        <end position="679"/>
    </location>
</feature>
<comment type="caution">
    <text evidence="2">The sequence shown here is derived from an EMBL/GenBank/DDBJ whole genome shotgun (WGS) entry which is preliminary data.</text>
</comment>
<evidence type="ECO:0000256" key="1">
    <source>
        <dbReference type="SAM" id="MobiDB-lite"/>
    </source>
</evidence>
<dbReference type="InterPro" id="IPR016024">
    <property type="entry name" value="ARM-type_fold"/>
</dbReference>
<gene>
    <name evidence="2" type="ORF">BLNAU_18544</name>
</gene>
<evidence type="ECO:0000313" key="2">
    <source>
        <dbReference type="EMBL" id="KAK2946502.1"/>
    </source>
</evidence>
<feature type="compositionally biased region" description="Basic and acidic residues" evidence="1">
    <location>
        <begin position="1087"/>
        <end position="1098"/>
    </location>
</feature>
<evidence type="ECO:0000313" key="3">
    <source>
        <dbReference type="Proteomes" id="UP001281761"/>
    </source>
</evidence>
<feature type="compositionally biased region" description="Basic and acidic residues" evidence="1">
    <location>
        <begin position="653"/>
        <end position="672"/>
    </location>
</feature>
<feature type="compositionally biased region" description="Polar residues" evidence="1">
    <location>
        <begin position="1009"/>
        <end position="1018"/>
    </location>
</feature>
<feature type="region of interest" description="Disordered" evidence="1">
    <location>
        <begin position="989"/>
        <end position="1032"/>
    </location>
</feature>
<feature type="region of interest" description="Disordered" evidence="1">
    <location>
        <begin position="277"/>
        <end position="316"/>
    </location>
</feature>
<organism evidence="2 3">
    <name type="scientific">Blattamonas nauphoetae</name>
    <dbReference type="NCBI Taxonomy" id="2049346"/>
    <lineage>
        <taxon>Eukaryota</taxon>
        <taxon>Metamonada</taxon>
        <taxon>Preaxostyla</taxon>
        <taxon>Oxymonadida</taxon>
        <taxon>Blattamonas</taxon>
    </lineage>
</organism>
<feature type="compositionally biased region" description="Low complexity" evidence="1">
    <location>
        <begin position="436"/>
        <end position="448"/>
    </location>
</feature>
<dbReference type="PRINTS" id="PR01217">
    <property type="entry name" value="PRICHEXTENSN"/>
</dbReference>
<dbReference type="SUPFAM" id="SSF48371">
    <property type="entry name" value="ARM repeat"/>
    <property type="match status" value="1"/>
</dbReference>
<name>A0ABQ9X408_9EUKA</name>
<feature type="region of interest" description="Disordered" evidence="1">
    <location>
        <begin position="1064"/>
        <end position="1115"/>
    </location>
</feature>
<protein>
    <submittedName>
        <fullName evidence="2">Uncharacterized protein</fullName>
    </submittedName>
</protein>
<feature type="region of interest" description="Disordered" evidence="1">
    <location>
        <begin position="1255"/>
        <end position="1276"/>
    </location>
</feature>
<dbReference type="Proteomes" id="UP001281761">
    <property type="component" value="Unassembled WGS sequence"/>
</dbReference>
<feature type="compositionally biased region" description="Pro residues" evidence="1">
    <location>
        <begin position="291"/>
        <end position="303"/>
    </location>
</feature>
<sequence>MKLQPSLDDSLEVKAVKFLESVNPENRDAADTFLGSLRRTTVEFSRDFVQSIVVLISSHRQAIATTAMMMLKNLIANCSTTIQLPLVKADLIPQLINTLNPQSLSVTEAVSIHVNIIGIISNSLWLATPYCLAQLGIKDRDGQQAVHETNRNRNRQEPANLSTHFYLHLDNKHCLIVIVVDSGITSSFCLLDRLGFSLASLARWSPHAPSPSSSLAPCPFSSSSSSIWRCFQAIRFRHPETPQLVPNHGRFRSLLPHHSSPLTPLYLSLTTHTLPLPSTSPSPPTLSRSPLPLPHHPHPPSPSASPHHPHPPPLCLSLTTHTLLPSASPSPPTPSHSLCLSLTTHTLPFPLPLPHHPHPHTPLCLSLTTHPPTLLCLSSPPTPSHSLSLSLTIVTPTPSASPSPPTPSHSLSLSLTTLTLPLPLPLPHHSHPPTPLCLSLPTHTLPLPSSSPSPPTPSHSPLPLPPHPHPPTPLCLSLTTHALPLPSASPSPHTPSHSPLPLLHTLTPMHPPFFVSSDSVHISEFHADTTRSHNRMFIYGADYISSSIPSISHQDLSSDHLVSSSPLAQTHSSTNSAKLFPPTSPLTPTRGFHHAKLAFSEQVVDVHVASEREKSDEEERKRKVESEMEFDLRRKKSKLSFVVWAKQDDENEDGKTEAVEKEAEEKGEEMDGRQNPLLPQLLPPSLFSRSTSKLAHPRSHQVEWCVNKQYENKKRQDELSVLKENRNIRNRSQHHLLTRSVKPKRRKEFTRMTRKKGTGLMEEGSVEVQKRRMMNTGRGSAGSARPRTPRIADLEKAGRKGGLAEGEEKAEVKENKLVEPVQTSRLVDGNVWVRKKEVTLTNEMRNLAEWTEKQGEKKEQDKLRMWWKEQSELSDCSDDDGLFEVYKGEGRTDWGRRSILVSLPQPNTLDEIAEPTDSALHDSITRFCGKDEKWLGMPPLKWDGFPFGQAKHNWARLPITLLSVLHRKPKGCRMPSTSSIHVHVRDDKEIRSPIKGQDQRISGAPHSPEQLTEYSTLTPRLATAKREDSEKKDEIRYMEWEKYSERLARGRIFPLDYRAHRGGTERTRYNSHGVETTNADSLSDLIENERKGGREVSPRKGQQQDGKNKTENLDSPFRRIKLHNLSRGAKTNRNRSWKIGSEQDLIPYTGQMAEYGGSTSQCERGPWSVSPAASTPLDKSGRQSEMPTTSILKKADLSDVIRLQVAVLTFQHRVSRLRVITAPQKEAAGLFIDTEFSEQHNVQHCRLQIQEMVPERGVKTSQPQQTKLFPDRHHNR</sequence>
<accession>A0ABQ9X408</accession>
<reference evidence="2 3" key="1">
    <citation type="journal article" date="2022" name="bioRxiv">
        <title>Genomics of Preaxostyla Flagellates Illuminates Evolutionary Transitions and the Path Towards Mitochondrial Loss.</title>
        <authorList>
            <person name="Novak L.V.F."/>
            <person name="Treitli S.C."/>
            <person name="Pyrih J."/>
            <person name="Halakuc P."/>
            <person name="Pipaliya S.V."/>
            <person name="Vacek V."/>
            <person name="Brzon O."/>
            <person name="Soukal P."/>
            <person name="Eme L."/>
            <person name="Dacks J.B."/>
            <person name="Karnkowska A."/>
            <person name="Elias M."/>
            <person name="Hampl V."/>
        </authorList>
    </citation>
    <scope>NUCLEOTIDE SEQUENCE [LARGE SCALE GENOMIC DNA]</scope>
    <source>
        <strain evidence="2">NAU3</strain>
        <tissue evidence="2">Gut</tissue>
    </source>
</reference>
<feature type="compositionally biased region" description="Low complexity" evidence="1">
    <location>
        <begin position="474"/>
        <end position="486"/>
    </location>
</feature>
<dbReference type="EMBL" id="JARBJD010000226">
    <property type="protein sequence ID" value="KAK2946502.1"/>
    <property type="molecule type" value="Genomic_DNA"/>
</dbReference>
<feature type="compositionally biased region" description="Pro residues" evidence="1">
    <location>
        <begin position="449"/>
        <end position="473"/>
    </location>
</feature>